<evidence type="ECO:0000313" key="3">
    <source>
        <dbReference type="Proteomes" id="UP000275480"/>
    </source>
</evidence>
<feature type="compositionally biased region" description="Basic and acidic residues" evidence="1">
    <location>
        <begin position="58"/>
        <end position="67"/>
    </location>
</feature>
<dbReference type="Proteomes" id="UP000275480">
    <property type="component" value="Unassembled WGS sequence"/>
</dbReference>
<organism evidence="2 3">
    <name type="scientific">Aspergillus flavus</name>
    <dbReference type="NCBI Taxonomy" id="5059"/>
    <lineage>
        <taxon>Eukaryota</taxon>
        <taxon>Fungi</taxon>
        <taxon>Dikarya</taxon>
        <taxon>Ascomycota</taxon>
        <taxon>Pezizomycotina</taxon>
        <taxon>Eurotiomycetes</taxon>
        <taxon>Eurotiomycetidae</taxon>
        <taxon>Eurotiales</taxon>
        <taxon>Aspergillaceae</taxon>
        <taxon>Aspergillus</taxon>
        <taxon>Aspergillus subgen. Circumdati</taxon>
    </lineage>
</organism>
<feature type="compositionally biased region" description="Polar residues" evidence="1">
    <location>
        <begin position="1"/>
        <end position="19"/>
    </location>
</feature>
<comment type="caution">
    <text evidence="2">The sequence shown here is derived from an EMBL/GenBank/DDBJ whole genome shotgun (WGS) entry which is preliminary data.</text>
</comment>
<evidence type="ECO:0000313" key="2">
    <source>
        <dbReference type="EMBL" id="RMZ47389.1"/>
    </source>
</evidence>
<evidence type="ECO:0000256" key="1">
    <source>
        <dbReference type="SAM" id="MobiDB-lite"/>
    </source>
</evidence>
<name>A0AB74CLM5_ASPFL</name>
<accession>A0AB74CLM5</accession>
<reference evidence="2 3" key="1">
    <citation type="submission" date="2018-07" db="EMBL/GenBank/DDBJ databases">
        <title>Identification of spontaneous genetic mutation associated with occurrence of a yellow conidial color mutant of Aspergillus flavus.</title>
        <authorList>
            <person name="Chang P.-K."/>
            <person name="Mack B.M."/>
            <person name="Scharfenstein L."/>
            <person name="Gilbert M.K."/>
        </authorList>
    </citation>
    <scope>NUCLEOTIDE SEQUENCE [LARGE SCALE GENOMIC DNA]</scope>
    <source>
        <strain evidence="2 3">CA14</strain>
    </source>
</reference>
<proteinExistence type="predicted"/>
<feature type="region of interest" description="Disordered" evidence="1">
    <location>
        <begin position="1"/>
        <end position="82"/>
    </location>
</feature>
<gene>
    <name evidence="2" type="ORF">CA14_002363</name>
</gene>
<dbReference type="AlphaFoldDB" id="A0AB74CLM5"/>
<sequence length="82" mass="8917">MPTMPSGSKQHANRVTNGMNKGLSAGDLSHVPDGSSHCVVDRFSQSSAADEPYFARARMQDRSDHVSRLSSQLDATDEILKK</sequence>
<protein>
    <submittedName>
        <fullName evidence="2">Uncharacterized protein</fullName>
    </submittedName>
</protein>
<dbReference type="EMBL" id="QQZZ01000032">
    <property type="protein sequence ID" value="RMZ47389.1"/>
    <property type="molecule type" value="Genomic_DNA"/>
</dbReference>